<feature type="region of interest" description="Disordered" evidence="1">
    <location>
        <begin position="22"/>
        <end position="50"/>
    </location>
</feature>
<evidence type="ECO:0000313" key="2">
    <source>
        <dbReference type="EMBL" id="GFY05999.1"/>
    </source>
</evidence>
<gene>
    <name evidence="2" type="ORF">TNCV_3863031</name>
</gene>
<dbReference type="AlphaFoldDB" id="A0A8X6S370"/>
<organism evidence="2 3">
    <name type="scientific">Trichonephila clavipes</name>
    <name type="common">Golden silk orbweaver</name>
    <name type="synonym">Nephila clavipes</name>
    <dbReference type="NCBI Taxonomy" id="2585209"/>
    <lineage>
        <taxon>Eukaryota</taxon>
        <taxon>Metazoa</taxon>
        <taxon>Ecdysozoa</taxon>
        <taxon>Arthropoda</taxon>
        <taxon>Chelicerata</taxon>
        <taxon>Arachnida</taxon>
        <taxon>Araneae</taxon>
        <taxon>Araneomorphae</taxon>
        <taxon>Entelegynae</taxon>
        <taxon>Araneoidea</taxon>
        <taxon>Nephilidae</taxon>
        <taxon>Trichonephila</taxon>
    </lineage>
</organism>
<reference evidence="2" key="1">
    <citation type="submission" date="2020-08" db="EMBL/GenBank/DDBJ databases">
        <title>Multicomponent nature underlies the extraordinary mechanical properties of spider dragline silk.</title>
        <authorList>
            <person name="Kono N."/>
            <person name="Nakamura H."/>
            <person name="Mori M."/>
            <person name="Yoshida Y."/>
            <person name="Ohtoshi R."/>
            <person name="Malay A.D."/>
            <person name="Moran D.A.P."/>
            <person name="Tomita M."/>
            <person name="Numata K."/>
            <person name="Arakawa K."/>
        </authorList>
    </citation>
    <scope>NUCLEOTIDE SEQUENCE</scope>
</reference>
<dbReference type="Proteomes" id="UP000887159">
    <property type="component" value="Unassembled WGS sequence"/>
</dbReference>
<evidence type="ECO:0000256" key="1">
    <source>
        <dbReference type="SAM" id="MobiDB-lite"/>
    </source>
</evidence>
<dbReference type="EMBL" id="BMAU01021256">
    <property type="protein sequence ID" value="GFY05999.1"/>
    <property type="molecule type" value="Genomic_DNA"/>
</dbReference>
<sequence length="67" mass="7268">MHVKSPVGVVWKLEEGVPAQVSSSLLGHGSKLRRPSPKGLDDGPRNIHSLTHSPLETCRVEGLMYVP</sequence>
<protein>
    <submittedName>
        <fullName evidence="2">Uncharacterized protein</fullName>
    </submittedName>
</protein>
<name>A0A8X6S370_TRICX</name>
<comment type="caution">
    <text evidence="2">The sequence shown here is derived from an EMBL/GenBank/DDBJ whole genome shotgun (WGS) entry which is preliminary data.</text>
</comment>
<accession>A0A8X6S370</accession>
<keyword evidence="3" id="KW-1185">Reference proteome</keyword>
<proteinExistence type="predicted"/>
<evidence type="ECO:0000313" key="3">
    <source>
        <dbReference type="Proteomes" id="UP000887159"/>
    </source>
</evidence>